<feature type="compositionally biased region" description="Basic and acidic residues" evidence="1">
    <location>
        <begin position="88"/>
        <end position="105"/>
    </location>
</feature>
<evidence type="ECO:0000256" key="1">
    <source>
        <dbReference type="SAM" id="MobiDB-lite"/>
    </source>
</evidence>
<dbReference type="AlphaFoldDB" id="A0A1E4RRZ7"/>
<feature type="compositionally biased region" description="Acidic residues" evidence="1">
    <location>
        <begin position="42"/>
        <end position="53"/>
    </location>
</feature>
<feature type="compositionally biased region" description="Basic and acidic residues" evidence="1">
    <location>
        <begin position="305"/>
        <end position="316"/>
    </location>
</feature>
<dbReference type="OrthoDB" id="4086732at2759"/>
<feature type="compositionally biased region" description="Polar residues" evidence="1">
    <location>
        <begin position="75"/>
        <end position="87"/>
    </location>
</feature>
<feature type="compositionally biased region" description="Basic and acidic residues" evidence="1">
    <location>
        <begin position="54"/>
        <end position="69"/>
    </location>
</feature>
<dbReference type="GeneID" id="30995098"/>
<feature type="compositionally biased region" description="Basic and acidic residues" evidence="1">
    <location>
        <begin position="30"/>
        <end position="41"/>
    </location>
</feature>
<feature type="region of interest" description="Disordered" evidence="1">
    <location>
        <begin position="455"/>
        <end position="475"/>
    </location>
</feature>
<dbReference type="RefSeq" id="XP_020079109.1">
    <property type="nucleotide sequence ID" value="XM_020220548.1"/>
</dbReference>
<proteinExistence type="predicted"/>
<feature type="region of interest" description="Disordered" evidence="1">
    <location>
        <begin position="622"/>
        <end position="650"/>
    </location>
</feature>
<sequence length="650" mass="74989">MPASLKSFDLDDEMSLSANEPHSTSRRQFRSGDIENRKDVLQGDDDEFDDIEFDDTRMETPRNLRKDGTIHSFDTRTNQTTDNSPTRYRQEVRTLKVSLKDDGIGSRRPATPRASQPNSVLDYRSRNGTPLRNVKNAASDEFSFTKGKPDEDTEIIRKTRLITDNNEYDPQEVPRIENGWDSSPKVKKGGAYINNSPPSNMKIRPYNFNTFSSGKNHNDAITADSIELNNGDIEFDPSEEENDKKIDNLTGIYDPKILANGERKEEEVDDQHRDIVERIRSDIYEGDLTKEEIAEQIEASINHLRQKDTSDHEQSRPKLVQQENDEDDESDIQEKNSSTDEDDEPEILEELSSCIQKSESNRSDQGRNDFTRASRLRSDGYRSGLPRSNSYRSGIPRSDNYRSNLLRSDGFRNEGYRNYRSEDRASQYSKISQLRSDPIDINILRDTKRRQPISKVSSPVKVVEDDNAEGTKKPRFNQLSGQYARQVLRQRRERIDPVSIRSYNGSPIREIGTLRSQSSAMDPPRPEHKPEVVNRIAVPKETPEEDILRKKYNQAKSNITKASKRKFEDWPTYKWRKLEKLLALKELSPEMIINSDMVMKGLDCSKHELLLRVKYLMQKNKTTKPKQDYIATRSKPGKVVKKTKTSRNKI</sequence>
<feature type="region of interest" description="Disordered" evidence="1">
    <location>
        <begin position="1"/>
        <end position="133"/>
    </location>
</feature>
<evidence type="ECO:0000313" key="3">
    <source>
        <dbReference type="Proteomes" id="UP000095085"/>
    </source>
</evidence>
<dbReference type="EMBL" id="KV454538">
    <property type="protein sequence ID" value="ODV70042.1"/>
    <property type="molecule type" value="Genomic_DNA"/>
</dbReference>
<feature type="region of interest" description="Disordered" evidence="1">
    <location>
        <begin position="305"/>
        <end position="418"/>
    </location>
</feature>
<organism evidence="2 3">
    <name type="scientific">Hyphopichia burtonii NRRL Y-1933</name>
    <dbReference type="NCBI Taxonomy" id="984485"/>
    <lineage>
        <taxon>Eukaryota</taxon>
        <taxon>Fungi</taxon>
        <taxon>Dikarya</taxon>
        <taxon>Ascomycota</taxon>
        <taxon>Saccharomycotina</taxon>
        <taxon>Pichiomycetes</taxon>
        <taxon>Debaryomycetaceae</taxon>
        <taxon>Hyphopichia</taxon>
    </lineage>
</organism>
<feature type="compositionally biased region" description="Acidic residues" evidence="1">
    <location>
        <begin position="339"/>
        <end position="349"/>
    </location>
</feature>
<gene>
    <name evidence="2" type="ORF">HYPBUDRAFT_151541</name>
</gene>
<feature type="compositionally biased region" description="Basic and acidic residues" evidence="1">
    <location>
        <begin position="359"/>
        <end position="380"/>
    </location>
</feature>
<name>A0A1E4RRZ7_9ASCO</name>
<accession>A0A1E4RRZ7</accession>
<reference evidence="3" key="1">
    <citation type="submission" date="2016-05" db="EMBL/GenBank/DDBJ databases">
        <title>Comparative genomics of biotechnologically important yeasts.</title>
        <authorList>
            <consortium name="DOE Joint Genome Institute"/>
            <person name="Riley R."/>
            <person name="Haridas S."/>
            <person name="Wolfe K.H."/>
            <person name="Lopes M.R."/>
            <person name="Hittinger C.T."/>
            <person name="Goker M."/>
            <person name="Salamov A."/>
            <person name="Wisecaver J."/>
            <person name="Long T.M."/>
            <person name="Aerts A.L."/>
            <person name="Barry K."/>
            <person name="Choi C."/>
            <person name="Clum A."/>
            <person name="Coughlan A.Y."/>
            <person name="Deshpande S."/>
            <person name="Douglass A.P."/>
            <person name="Hanson S.J."/>
            <person name="Klenk H.-P."/>
            <person name="Labutti K."/>
            <person name="Lapidus A."/>
            <person name="Lindquist E."/>
            <person name="Lipzen A."/>
            <person name="Meier-Kolthoff J.P."/>
            <person name="Ohm R.A."/>
            <person name="Otillar R.P."/>
            <person name="Pangilinan J."/>
            <person name="Peng Y."/>
            <person name="Rokas A."/>
            <person name="Rosa C.A."/>
            <person name="Scheuner C."/>
            <person name="Sibirny A.A."/>
            <person name="Slot J.C."/>
            <person name="Stielow J.B."/>
            <person name="Sun H."/>
            <person name="Kurtzman C.P."/>
            <person name="Blackwell M."/>
            <person name="Grigoriev I.V."/>
            <person name="Jeffries T.W."/>
        </authorList>
    </citation>
    <scope>NUCLEOTIDE SEQUENCE [LARGE SCALE GENOMIC DNA]</scope>
    <source>
        <strain evidence="3">NRRL Y-1933</strain>
    </source>
</reference>
<dbReference type="Proteomes" id="UP000095085">
    <property type="component" value="Unassembled WGS sequence"/>
</dbReference>
<evidence type="ECO:0000313" key="2">
    <source>
        <dbReference type="EMBL" id="ODV70042.1"/>
    </source>
</evidence>
<keyword evidence="3" id="KW-1185">Reference proteome</keyword>
<protein>
    <submittedName>
        <fullName evidence="2">Uncharacterized protein</fullName>
    </submittedName>
</protein>
<feature type="compositionally biased region" description="Basic and acidic residues" evidence="1">
    <location>
        <begin position="409"/>
        <end position="418"/>
    </location>
</feature>
<feature type="compositionally biased region" description="Basic residues" evidence="1">
    <location>
        <begin position="635"/>
        <end position="650"/>
    </location>
</feature>